<keyword evidence="1" id="KW-0805">Transcription regulation</keyword>
<evidence type="ECO:0000256" key="3">
    <source>
        <dbReference type="SAM" id="MobiDB-lite"/>
    </source>
</evidence>
<feature type="transmembrane region" description="Helical" evidence="4">
    <location>
        <begin position="128"/>
        <end position="149"/>
    </location>
</feature>
<dbReference type="EMBL" id="BAAAJK010000034">
    <property type="protein sequence ID" value="GAA1396734.1"/>
    <property type="molecule type" value="Genomic_DNA"/>
</dbReference>
<keyword evidence="4" id="KW-0812">Transmembrane</keyword>
<dbReference type="Proteomes" id="UP001501414">
    <property type="component" value="Unassembled WGS sequence"/>
</dbReference>
<proteinExistence type="predicted"/>
<accession>A0ABN1Y3A9</accession>
<feature type="compositionally biased region" description="Polar residues" evidence="3">
    <location>
        <begin position="173"/>
        <end position="182"/>
    </location>
</feature>
<feature type="region of interest" description="Disordered" evidence="3">
    <location>
        <begin position="151"/>
        <end position="220"/>
    </location>
</feature>
<comment type="caution">
    <text evidence="5">The sequence shown here is derived from an EMBL/GenBank/DDBJ whole genome shotgun (WGS) entry which is preliminary data.</text>
</comment>
<evidence type="ECO:0000313" key="6">
    <source>
        <dbReference type="Proteomes" id="UP001501414"/>
    </source>
</evidence>
<evidence type="ECO:0000313" key="5">
    <source>
        <dbReference type="EMBL" id="GAA1396734.1"/>
    </source>
</evidence>
<protein>
    <recommendedName>
        <fullName evidence="7">Zinc-finger domain-containing protein</fullName>
    </recommendedName>
</protein>
<evidence type="ECO:0000256" key="4">
    <source>
        <dbReference type="SAM" id="Phobius"/>
    </source>
</evidence>
<evidence type="ECO:0000256" key="2">
    <source>
        <dbReference type="ARBA" id="ARBA00023163"/>
    </source>
</evidence>
<gene>
    <name evidence="5" type="ORF">GCM10009613_48350</name>
</gene>
<name>A0ABN1Y3A9_9PSEU</name>
<dbReference type="InterPro" id="IPR041916">
    <property type="entry name" value="Anti_sigma_zinc_sf"/>
</dbReference>
<evidence type="ECO:0008006" key="7">
    <source>
        <dbReference type="Google" id="ProtNLM"/>
    </source>
</evidence>
<keyword evidence="4" id="KW-0472">Membrane</keyword>
<keyword evidence="6" id="KW-1185">Reference proteome</keyword>
<dbReference type="Gene3D" id="1.10.10.1320">
    <property type="entry name" value="Anti-sigma factor, zinc-finger domain"/>
    <property type="match status" value="1"/>
</dbReference>
<sequence length="220" mass="22425">MTDRRRFQVVPPNWGEAHLTLEAVVAYVDDELASGPHERATRHLQRCADCAAEVAEQRRARSALRGADAPTLPPSLMSALRSIPQDTELPPPPAGLSLTPEGELVAVLRPAPLAEPPRRSSRSRRVKLGTGAAVSGIALGALAFGMPAATTSAPAPGQGGQGPATAAVARFATTPTQAPRQRSASATPAPGGSGAPEVTGVTRAPDPGAPMRNAGLPPSG</sequence>
<dbReference type="RefSeq" id="WP_344026391.1">
    <property type="nucleotide sequence ID" value="NZ_BAAAJK010000034.1"/>
</dbReference>
<reference evidence="5 6" key="1">
    <citation type="journal article" date="2019" name="Int. J. Syst. Evol. Microbiol.">
        <title>The Global Catalogue of Microorganisms (GCM) 10K type strain sequencing project: providing services to taxonomists for standard genome sequencing and annotation.</title>
        <authorList>
            <consortium name="The Broad Institute Genomics Platform"/>
            <consortium name="The Broad Institute Genome Sequencing Center for Infectious Disease"/>
            <person name="Wu L."/>
            <person name="Ma J."/>
        </authorList>
    </citation>
    <scope>NUCLEOTIDE SEQUENCE [LARGE SCALE GENOMIC DNA]</scope>
    <source>
        <strain evidence="5 6">JCM 11896</strain>
    </source>
</reference>
<keyword evidence="4" id="KW-1133">Transmembrane helix</keyword>
<organism evidence="5 6">
    <name type="scientific">Pseudonocardia kongjuensis</name>
    <dbReference type="NCBI Taxonomy" id="102227"/>
    <lineage>
        <taxon>Bacteria</taxon>
        <taxon>Bacillati</taxon>
        <taxon>Actinomycetota</taxon>
        <taxon>Actinomycetes</taxon>
        <taxon>Pseudonocardiales</taxon>
        <taxon>Pseudonocardiaceae</taxon>
        <taxon>Pseudonocardia</taxon>
    </lineage>
</organism>
<keyword evidence="2" id="KW-0804">Transcription</keyword>
<evidence type="ECO:0000256" key="1">
    <source>
        <dbReference type="ARBA" id="ARBA00023015"/>
    </source>
</evidence>